<dbReference type="PROSITE" id="PS00018">
    <property type="entry name" value="EF_HAND_1"/>
    <property type="match status" value="9"/>
</dbReference>
<dbReference type="GO" id="GO:0005856">
    <property type="term" value="C:cytoskeleton"/>
    <property type="evidence" value="ECO:0007669"/>
    <property type="project" value="InterPro"/>
</dbReference>
<feature type="domain" description="EF-hand" evidence="3">
    <location>
        <begin position="1871"/>
        <end position="1906"/>
    </location>
</feature>
<dbReference type="InterPro" id="IPR058688">
    <property type="entry name" value="Ig_NPHP4_2nd"/>
</dbReference>
<feature type="compositionally biased region" description="Polar residues" evidence="2">
    <location>
        <begin position="2349"/>
        <end position="2359"/>
    </location>
</feature>
<feature type="domain" description="EF-hand" evidence="3">
    <location>
        <begin position="2004"/>
        <end position="2039"/>
    </location>
</feature>
<feature type="domain" description="EF-hand" evidence="3">
    <location>
        <begin position="1245"/>
        <end position="1280"/>
    </location>
</feature>
<dbReference type="Pfam" id="PF13202">
    <property type="entry name" value="EF-hand_5"/>
    <property type="match status" value="1"/>
</dbReference>
<dbReference type="GO" id="GO:0005509">
    <property type="term" value="F:calcium ion binding"/>
    <property type="evidence" value="ECO:0007669"/>
    <property type="project" value="InterPro"/>
</dbReference>
<feature type="region of interest" description="Disordered" evidence="2">
    <location>
        <begin position="613"/>
        <end position="633"/>
    </location>
</feature>
<dbReference type="Pfam" id="PF26015">
    <property type="entry name" value="Ig_NPH4_3rd"/>
    <property type="match status" value="1"/>
</dbReference>
<feature type="domain" description="EF-hand" evidence="3">
    <location>
        <begin position="1343"/>
        <end position="1378"/>
    </location>
</feature>
<name>K3W8N0_GLOUD</name>
<dbReference type="InterPro" id="IPR058685">
    <property type="entry name" value="Ig_NPHP4_4th"/>
</dbReference>
<dbReference type="GO" id="GO:0097730">
    <property type="term" value="C:non-motile cilium"/>
    <property type="evidence" value="ECO:0007669"/>
    <property type="project" value="InterPro"/>
</dbReference>
<feature type="region of interest" description="Disordered" evidence="2">
    <location>
        <begin position="1"/>
        <end position="91"/>
    </location>
</feature>
<feature type="region of interest" description="Disordered" evidence="2">
    <location>
        <begin position="2043"/>
        <end position="2228"/>
    </location>
</feature>
<feature type="compositionally biased region" description="Low complexity" evidence="2">
    <location>
        <begin position="10"/>
        <end position="25"/>
    </location>
</feature>
<feature type="region of interest" description="Disordered" evidence="2">
    <location>
        <begin position="1923"/>
        <end position="1950"/>
    </location>
</feature>
<dbReference type="InterPro" id="IPR011992">
    <property type="entry name" value="EF-hand-dom_pair"/>
</dbReference>
<feature type="compositionally biased region" description="Polar residues" evidence="2">
    <location>
        <begin position="79"/>
        <end position="91"/>
    </location>
</feature>
<dbReference type="Gene3D" id="1.10.238.10">
    <property type="entry name" value="EF-hand"/>
    <property type="match status" value="8"/>
</dbReference>
<feature type="domain" description="EF-hand" evidence="3">
    <location>
        <begin position="1753"/>
        <end position="1781"/>
    </location>
</feature>
<feature type="domain" description="EF-hand" evidence="3">
    <location>
        <begin position="1841"/>
        <end position="1870"/>
    </location>
</feature>
<feature type="compositionally biased region" description="Polar residues" evidence="2">
    <location>
        <begin position="731"/>
        <end position="746"/>
    </location>
</feature>
<dbReference type="OMA" id="HNGRCFR"/>
<dbReference type="CDD" id="cd00051">
    <property type="entry name" value="EFh"/>
    <property type="match status" value="4"/>
</dbReference>
<feature type="domain" description="EF-hand" evidence="3">
    <location>
        <begin position="1966"/>
        <end position="2001"/>
    </location>
</feature>
<feature type="compositionally biased region" description="Basic and acidic residues" evidence="2">
    <location>
        <begin position="1114"/>
        <end position="1132"/>
    </location>
</feature>
<feature type="domain" description="EF-hand" evidence="3">
    <location>
        <begin position="2275"/>
        <end position="2310"/>
    </location>
</feature>
<feature type="domain" description="EF-hand" evidence="3">
    <location>
        <begin position="1560"/>
        <end position="1595"/>
    </location>
</feature>
<feature type="compositionally biased region" description="Basic and acidic residues" evidence="2">
    <location>
        <begin position="2052"/>
        <end position="2088"/>
    </location>
</feature>
<feature type="region of interest" description="Disordered" evidence="2">
    <location>
        <begin position="731"/>
        <end position="783"/>
    </location>
</feature>
<dbReference type="PROSITE" id="PS50222">
    <property type="entry name" value="EF_HAND_2"/>
    <property type="match status" value="13"/>
</dbReference>
<dbReference type="Pfam" id="PF26189">
    <property type="entry name" value="Ig_NPHP4_2nd"/>
    <property type="match status" value="1"/>
</dbReference>
<dbReference type="HOGENOM" id="CLU_000649_0_0_1"/>
<feature type="compositionally biased region" description="Polar residues" evidence="2">
    <location>
        <begin position="2453"/>
        <end position="2463"/>
    </location>
</feature>
<keyword evidence="5" id="KW-1185">Reference proteome</keyword>
<feature type="compositionally biased region" description="Polar residues" evidence="2">
    <location>
        <begin position="2121"/>
        <end position="2134"/>
    </location>
</feature>
<dbReference type="PANTHER" id="PTHR31043:SF3">
    <property type="entry name" value="NEPHROCYSTIN-4"/>
    <property type="match status" value="1"/>
</dbReference>
<dbReference type="InterPro" id="IPR058686">
    <property type="entry name" value="Ig_NPHP4_3rd"/>
</dbReference>
<feature type="compositionally biased region" description="Low complexity" evidence="2">
    <location>
        <begin position="750"/>
        <end position="759"/>
    </location>
</feature>
<reference evidence="5" key="1">
    <citation type="journal article" date="2010" name="Genome Biol.">
        <title>Genome sequence of the necrotrophic plant pathogen Pythium ultimum reveals original pathogenicity mechanisms and effector repertoire.</title>
        <authorList>
            <person name="Levesque C.A."/>
            <person name="Brouwer H."/>
            <person name="Cano L."/>
            <person name="Hamilton J.P."/>
            <person name="Holt C."/>
            <person name="Huitema E."/>
            <person name="Raffaele S."/>
            <person name="Robideau G.P."/>
            <person name="Thines M."/>
            <person name="Win J."/>
            <person name="Zerillo M.M."/>
            <person name="Beakes G.W."/>
            <person name="Boore J.L."/>
            <person name="Busam D."/>
            <person name="Dumas B."/>
            <person name="Ferriera S."/>
            <person name="Fuerstenberg S.I."/>
            <person name="Gachon C.M."/>
            <person name="Gaulin E."/>
            <person name="Govers F."/>
            <person name="Grenville-Briggs L."/>
            <person name="Horner N."/>
            <person name="Hostetler J."/>
            <person name="Jiang R.H."/>
            <person name="Johnson J."/>
            <person name="Krajaejun T."/>
            <person name="Lin H."/>
            <person name="Meijer H.J."/>
            <person name="Moore B."/>
            <person name="Morris P."/>
            <person name="Phuntmart V."/>
            <person name="Puiu D."/>
            <person name="Shetty J."/>
            <person name="Stajich J.E."/>
            <person name="Tripathy S."/>
            <person name="Wawra S."/>
            <person name="van West P."/>
            <person name="Whitty B.R."/>
            <person name="Coutinho P.M."/>
            <person name="Henrissat B."/>
            <person name="Martin F."/>
            <person name="Thomas P.D."/>
            <person name="Tyler B.M."/>
            <person name="De Vries R.P."/>
            <person name="Kamoun S."/>
            <person name="Yandell M."/>
            <person name="Tisserat N."/>
            <person name="Buell C.R."/>
        </authorList>
    </citation>
    <scope>NUCLEOTIDE SEQUENCE</scope>
    <source>
        <strain evidence="5">DAOM:BR144</strain>
    </source>
</reference>
<feature type="region of interest" description="Disordered" evidence="2">
    <location>
        <begin position="653"/>
        <end position="703"/>
    </location>
</feature>
<feature type="compositionally biased region" description="Basic residues" evidence="2">
    <location>
        <begin position="51"/>
        <end position="71"/>
    </location>
</feature>
<feature type="domain" description="EF-hand" evidence="3">
    <location>
        <begin position="1442"/>
        <end position="1477"/>
    </location>
</feature>
<feature type="compositionally biased region" description="Polar residues" evidence="2">
    <location>
        <begin position="39"/>
        <end position="50"/>
    </location>
</feature>
<accession>K3W8N0</accession>
<dbReference type="EnsemblProtists" id="PYU1_T001321">
    <property type="protein sequence ID" value="PYU1_T001321"/>
    <property type="gene ID" value="PYU1_G001321"/>
</dbReference>
<organism evidence="4 5">
    <name type="scientific">Globisporangium ultimum (strain ATCC 200006 / CBS 805.95 / DAOM BR144)</name>
    <name type="common">Pythium ultimum</name>
    <dbReference type="NCBI Taxonomy" id="431595"/>
    <lineage>
        <taxon>Eukaryota</taxon>
        <taxon>Sar</taxon>
        <taxon>Stramenopiles</taxon>
        <taxon>Oomycota</taxon>
        <taxon>Peronosporomycetes</taxon>
        <taxon>Pythiales</taxon>
        <taxon>Pythiaceae</taxon>
        <taxon>Globisporangium</taxon>
    </lineage>
</organism>
<evidence type="ECO:0000259" key="3">
    <source>
        <dbReference type="PROSITE" id="PS50222"/>
    </source>
</evidence>
<feature type="domain" description="EF-hand" evidence="3">
    <location>
        <begin position="1388"/>
        <end position="1416"/>
    </location>
</feature>
<feature type="compositionally biased region" description="Polar residues" evidence="2">
    <location>
        <begin position="2470"/>
        <end position="2489"/>
    </location>
</feature>
<feature type="compositionally biased region" description="Low complexity" evidence="2">
    <location>
        <begin position="2182"/>
        <end position="2203"/>
    </location>
</feature>
<evidence type="ECO:0000256" key="2">
    <source>
        <dbReference type="SAM" id="MobiDB-lite"/>
    </source>
</evidence>
<dbReference type="InterPro" id="IPR018247">
    <property type="entry name" value="EF_Hand_1_Ca_BS"/>
</dbReference>
<dbReference type="PANTHER" id="PTHR31043">
    <property type="entry name" value="NEPHROCYSTIN-4"/>
    <property type="match status" value="1"/>
</dbReference>
<dbReference type="SMART" id="SM00054">
    <property type="entry name" value="EFh"/>
    <property type="match status" value="15"/>
</dbReference>
<dbReference type="STRING" id="431595.K3W8N0"/>
<feature type="compositionally biased region" description="Low complexity" evidence="2">
    <location>
        <begin position="1932"/>
        <end position="1948"/>
    </location>
</feature>
<sequence length="3147" mass="346640">MSDRDDEETSSSAQESSASPSSSDNVSDDPSDDKSVQDALSSDASMSTPPRSRRQPAVRMRRDRQQRRQASKQHEAKNRSSNSAAPMSSTVSLWRGREKQFEKFRASSIVLPVPPTVVRVDKAKAYSLHIMSVLNWVLPDSILRAWSLPASRSDASDDDDNDELLVTVGVHVSLFHSASKRFFGNTWVSPEIAINAFQIKQDRHTKDNTIRYIVENVVLNFRAYFLSDVVDPNCVGICELVAYEKDPESKATISVVGCGWTILPLFTSSQSLAEDKAKSKTPSSAFAIGTSGEAVNVFVGSPRVLWELPATQWQAQEKQDQCKFYYQLVLYEPLLSIAMLLRKNELVGALESIPGLKNGNLANINVGKNPKLLLREDEDTSFEDALATFVKLASLVPKSIHIEENFTLHVIATRVAIHLREEIEANLVARLKISRKMIHDGAVSIDGEVSARVLKLGLHNGRCFRTRLHTIPLKVVQQGSDTLRCVTNQTKLKGFVLHPHMAIVVILQFTVHFRIAWPPKLKQQAIDAKKPLPLEEDVVLVTMGSRALVPSDGHKLYLYDKQHHATAEMIEPLFMTDTPLVPPGRGDEERGRVQENQQRRILHVEFLSGAPCRPYSDNPLYTPPNQGGKPLMKQGLTLKDSIAFVDLQLQVDGNNKDGVPSSPRSPIKKQAPPSPAKSAKSFTTNNNQRNDDSNDGDCSAGGKGHVAEHWAAKMLKKADGNSVLAHTLNALATPSSKVQEPSNQNEASKADPPNNAPSPSKKKIQNPLPADGSVPLLSQPQTTELSRASKTLLTRYGFMDAHDSSAVHEGFVSSSPLPNQQKVAYVPGVKAIDVELQDIYKAHEIRFHFAAYRAYTNVRNSPKPSRLYFTFQFYQFPPTRTETLRLSKPFDNGTGGEMQTFLLMRESPASKPSLAIQFDVDTTASMDPLEPLNFAEYMLDKSLYVDVWDADSLFQLGTFTIPLHELLRQGSGIKKFQGEADILPPLESLIEAHDVGGDESSAVSDIEKIAAFGRGHDVGVVGKVQFLISNYGLKGQNSVSQVHASSSAETARQSSTPLQGMVNLLQDGKNHSLGRVKHRVRARPLVDSNAELLRLLSQEGFYGGDAHRKAKRSKDHDEALRRERRKQQERSVSDATSLSPQEIAILCDLFGSNKKSASATSSRAQDNSKHRSTRIKCDREGQTGLLALVSLHPQAALDPQQSQQDANIQLERNAPVSKAEVPKKSISVVALHSDRLKRVLALMKANQVGLEKVFALFDLDKDGHLSQEEFVQALRSMDTVFADLSGDDLLAIVRAMDVNIDGRIDYKEFVAFVASSTTTDAGANKSADQWQDEIKRILIRAKEKGIPIHKIFADLDASGDGNLSYDEFGQALRKLGVSEEHVAKNRTALMAAFDKDNDEQISYEEFLQTLGISVEANKADAVKANVQDIDATVRETFKRLDEQGVGLAQVFVHFDKDKNGTLSVEEFTEALMQLLHRPDPKASTPSTAGTSILQALERESIHAYVKKINPNGDDVIDYREFLTLCGVTGTALKQQSESFRVAGRVQAEKKLIKLLVRAFQANITIEQVFAQFDANADGKITVAEFRKSLAQLFQNQGLTQEDMTVITSRFDENGDGDISFPEFQRFGCEIQANQQTLMDIFLPHIQKVADVEKMCSKLPLGKWQTLCSKDLKLPKQQMDAIKPLLSYFELMDATKKVDLTQLCALLVVPPAPDGSNSSSNVKKSEDVKKKADGVTRLRDFLLKARSMGVNTNAMFAEFDANGDGEITREEFKSILQKLGRFDDISEKELDAMMMELDEDQSAKISLREFKTLVGKRDDATELLTRFAKLLDEAAKHGFTSEKCFAHFDKDGGGKISKDEFVNGMIELGFGADESTLNDIFGNLDRDASGEICYKKFKQLFPRRSEDARLATDESATEAAVLAEDVVSKQPDSDSAPASKPSDSVKPAPTAVTTRDRLRALLQQAELSGHDVSACFAHFDGDGDGKITTEEFSQGMKALAGFEDVATSDLQSLVSELDKGGSGSVSLDEFKAFVRNSSEVTLKGTAEASGASQEEKNEYRDGSNKIDDSKLVVEGQESRQNEDMKEAAHHTAKLPTEAQPDEGASGGDGKETTKDEEAALAITTTNDECTPSANPSRVEDNPALKESAIPKPGRKPAVRSSSFVSGRGKPPSFAIAKQRTNTDSSSIAAAVDDASVAPAEASVDQAEEIGNSSKKPVIPQHAPSFAAARAAKAAAARKAASSTQPDSAAAAVSEAIQSSISVGLEKLRTLLQTAQEQGVDIQVSFDHFDEDKNGKLTYTEFSRGLKKLGGEFSALTDEQVDGMAKEVDRQQQGEIIVQDLVKLISSSPSTALTSAETVSPPSASTDNAATAADVVAPNKAEKAVPGAKPAPASARAATTDPLSKGAPVRRTSSLRSAPKKAAPSTDSVAVVASKPAPALQSQVVRASIAAPGTANISAASSARVTTEDQPSRTAQGPPNDVQPAQPSGTESVVPPSAIGEMDGCAYSFHSDPRIRAVELKLRRAAMDAYSRGILPLRVISKFLDHESNGQRMHRDSRKTRDELLRVEFLQVLMELGFSLLSDTQDDDNEEKTRGSGAPQPMTRMNDYLYARQLERLSRYKHHISEETKAQKQLVRAVTKTKRVQHQQQQQAQRQKIAAEDSLRRFAEEKNQLLRVLSYYRDGQKKSLVYSLIRDQVTTMITLTPSFGALVFCELSFQNPYNHHERFRIEIVLPPSSPDPVLLDVDLVKNGAEWAFYRENVPLAYGGGSDTSQATTVLSPVEQEMIDDHNEVVMDAHDRIPVPLRLRWLDATTYRVRSTKAQGNSAGAIPVSVVVRSCTHGHTVALFKVQLQPRPMICHRVLRFSHPSGSIWRWQMRYPRGKYLVCMDPSIVVDGADGGENERQLVGFKCRVGEYPSLEEFYVVLYDDKYYAKVYEIWQFRVQAKLRVDIHAVMGQRAKNELIIRGDHAAAGGRPGSMRRHVKCFTTWDHAEHMQFRPSQVFQLVPQAFNRIEFAFCSTEQLTGCRVLVNLVDVDTHELVGAWIVHVSISLPLITKTYDLRLPLGQHAQKKIAYANPWEQSQTILLRSSMPALLKPRDAVLQIPSNGNVFLRLGFAPVTHKTRETMYLFINDKQTDQNEECLLFQVTYE</sequence>
<dbReference type="SUPFAM" id="SSF47473">
    <property type="entry name" value="EF-hand"/>
    <property type="match status" value="4"/>
</dbReference>
<feature type="region of interest" description="Disordered" evidence="2">
    <location>
        <begin position="1105"/>
        <end position="1136"/>
    </location>
</feature>
<dbReference type="eggNOG" id="KOG0032">
    <property type="taxonomic scope" value="Eukaryota"/>
</dbReference>
<dbReference type="InParanoid" id="K3W8N0"/>
<protein>
    <recommendedName>
        <fullName evidence="3">EF-hand domain-containing protein</fullName>
    </recommendedName>
</protein>
<evidence type="ECO:0000256" key="1">
    <source>
        <dbReference type="ARBA" id="ARBA00022837"/>
    </source>
</evidence>
<evidence type="ECO:0000313" key="5">
    <source>
        <dbReference type="Proteomes" id="UP000019132"/>
    </source>
</evidence>
<feature type="compositionally biased region" description="Low complexity" evidence="2">
    <location>
        <begin position="2360"/>
        <end position="2377"/>
    </location>
</feature>
<reference evidence="4" key="3">
    <citation type="submission" date="2015-02" db="UniProtKB">
        <authorList>
            <consortium name="EnsemblProtists"/>
        </authorList>
    </citation>
    <scope>IDENTIFICATION</scope>
    <source>
        <strain evidence="4">DAOM BR144</strain>
    </source>
</reference>
<dbReference type="EMBL" id="GL376626">
    <property type="status" value="NOT_ANNOTATED_CDS"/>
    <property type="molecule type" value="Genomic_DNA"/>
</dbReference>
<dbReference type="InterPro" id="IPR058765">
    <property type="entry name" value="NPHP4_C2-like"/>
</dbReference>
<dbReference type="GO" id="GO:0090090">
    <property type="term" value="P:negative regulation of canonical Wnt signaling pathway"/>
    <property type="evidence" value="ECO:0007669"/>
    <property type="project" value="InterPro"/>
</dbReference>
<reference evidence="5" key="2">
    <citation type="submission" date="2010-04" db="EMBL/GenBank/DDBJ databases">
        <authorList>
            <person name="Buell R."/>
            <person name="Hamilton J."/>
            <person name="Hostetler J."/>
        </authorList>
    </citation>
    <scope>NUCLEOTIDE SEQUENCE [LARGE SCALE GENOMIC DNA]</scope>
    <source>
        <strain evidence="5">DAOM:BR144</strain>
    </source>
</reference>
<feature type="domain" description="EF-hand" evidence="3">
    <location>
        <begin position="1284"/>
        <end position="1319"/>
    </location>
</feature>
<keyword evidence="1" id="KW-0106">Calcium</keyword>
<dbReference type="Pfam" id="PF26186">
    <property type="entry name" value="NPHP4_C2_3rd"/>
    <property type="match status" value="1"/>
</dbReference>
<dbReference type="VEuPathDB" id="FungiDB:PYU1_G001321"/>
<feature type="domain" description="EF-hand" evidence="3">
    <location>
        <begin position="1784"/>
        <end position="1819"/>
    </location>
</feature>
<dbReference type="InterPro" id="IPR002048">
    <property type="entry name" value="EF_hand_dom"/>
</dbReference>
<dbReference type="Pfam" id="PF26187">
    <property type="entry name" value="Ig_NPHP4_4th"/>
    <property type="match status" value="1"/>
</dbReference>
<dbReference type="InterPro" id="IPR029775">
    <property type="entry name" value="NPHP4"/>
</dbReference>
<dbReference type="Pfam" id="PF13499">
    <property type="entry name" value="EF-hand_7"/>
    <property type="match status" value="7"/>
</dbReference>
<feature type="compositionally biased region" description="Basic and acidic residues" evidence="2">
    <location>
        <begin position="2107"/>
        <end position="2116"/>
    </location>
</feature>
<feature type="region of interest" description="Disordered" evidence="2">
    <location>
        <begin position="2349"/>
        <end position="2427"/>
    </location>
</feature>
<feature type="region of interest" description="Disordered" evidence="2">
    <location>
        <begin position="2451"/>
        <end position="2497"/>
    </location>
</feature>
<dbReference type="Proteomes" id="UP000019132">
    <property type="component" value="Unassembled WGS sequence"/>
</dbReference>
<evidence type="ECO:0000313" key="4">
    <source>
        <dbReference type="EnsemblProtists" id="PYU1_T001321"/>
    </source>
</evidence>
<feature type="compositionally biased region" description="Low complexity" evidence="2">
    <location>
        <begin position="2384"/>
        <end position="2396"/>
    </location>
</feature>
<proteinExistence type="predicted"/>
<feature type="region of interest" description="Disordered" evidence="2">
    <location>
        <begin position="2581"/>
        <end position="2601"/>
    </location>
</feature>